<evidence type="ECO:0000256" key="1">
    <source>
        <dbReference type="SAM" id="MobiDB-lite"/>
    </source>
</evidence>
<dbReference type="EMBL" id="JBHSIV010000008">
    <property type="protein sequence ID" value="MFC5062611.1"/>
    <property type="molecule type" value="Genomic_DNA"/>
</dbReference>
<keyword evidence="2" id="KW-0472">Membrane</keyword>
<evidence type="ECO:0000313" key="3">
    <source>
        <dbReference type="EMBL" id="MFC5062611.1"/>
    </source>
</evidence>
<evidence type="ECO:0000256" key="2">
    <source>
        <dbReference type="SAM" id="Phobius"/>
    </source>
</evidence>
<feature type="transmembrane region" description="Helical" evidence="2">
    <location>
        <begin position="102"/>
        <end position="120"/>
    </location>
</feature>
<keyword evidence="2" id="KW-1133">Transmembrane helix</keyword>
<dbReference type="RefSeq" id="WP_378035960.1">
    <property type="nucleotide sequence ID" value="NZ_JBHSIV010000008.1"/>
</dbReference>
<feature type="transmembrane region" description="Helical" evidence="2">
    <location>
        <begin position="43"/>
        <end position="63"/>
    </location>
</feature>
<name>A0ABV9YJ19_9PSEU</name>
<feature type="region of interest" description="Disordered" evidence="1">
    <location>
        <begin position="165"/>
        <end position="184"/>
    </location>
</feature>
<accession>A0ABV9YJ19</accession>
<keyword evidence="2" id="KW-0812">Transmembrane</keyword>
<protein>
    <submittedName>
        <fullName evidence="3">Uncharacterized protein</fullName>
    </submittedName>
</protein>
<feature type="transmembrane region" description="Helical" evidence="2">
    <location>
        <begin position="75"/>
        <end position="95"/>
    </location>
</feature>
<keyword evidence="4" id="KW-1185">Reference proteome</keyword>
<feature type="transmembrane region" description="Helical" evidence="2">
    <location>
        <begin position="132"/>
        <end position="156"/>
    </location>
</feature>
<comment type="caution">
    <text evidence="3">The sequence shown here is derived from an EMBL/GenBank/DDBJ whole genome shotgun (WGS) entry which is preliminary data.</text>
</comment>
<dbReference type="Proteomes" id="UP001595947">
    <property type="component" value="Unassembled WGS sequence"/>
</dbReference>
<organism evidence="3 4">
    <name type="scientific">Actinomycetospora atypica</name>
    <dbReference type="NCBI Taxonomy" id="1290095"/>
    <lineage>
        <taxon>Bacteria</taxon>
        <taxon>Bacillati</taxon>
        <taxon>Actinomycetota</taxon>
        <taxon>Actinomycetes</taxon>
        <taxon>Pseudonocardiales</taxon>
        <taxon>Pseudonocardiaceae</taxon>
        <taxon>Actinomycetospora</taxon>
    </lineage>
</organism>
<evidence type="ECO:0000313" key="4">
    <source>
        <dbReference type="Proteomes" id="UP001595947"/>
    </source>
</evidence>
<proteinExistence type="predicted"/>
<sequence length="184" mass="20146">MTALLSDDQIARLTWAERRALADRLLVDDSPAGEVRRRRRNRFVAIAAVCSLLLVPWIVVLAVTLPGRCVATNWTLTWVGFDVALFVALVATALLAWRRRRLVVPVAAACATLLCADAWFDITTSHPTGYAISIGSALLVELPLAVVVARASLIVLGRLHLSEERPSRDDRHRPLPGLDQPTGQ</sequence>
<reference evidence="4" key="1">
    <citation type="journal article" date="2019" name="Int. J. Syst. Evol. Microbiol.">
        <title>The Global Catalogue of Microorganisms (GCM) 10K type strain sequencing project: providing services to taxonomists for standard genome sequencing and annotation.</title>
        <authorList>
            <consortium name="The Broad Institute Genomics Platform"/>
            <consortium name="The Broad Institute Genome Sequencing Center for Infectious Disease"/>
            <person name="Wu L."/>
            <person name="Ma J."/>
        </authorList>
    </citation>
    <scope>NUCLEOTIDE SEQUENCE [LARGE SCALE GENOMIC DNA]</scope>
    <source>
        <strain evidence="4">CGMCC 4.7093</strain>
    </source>
</reference>
<gene>
    <name evidence="3" type="ORF">ACFPBZ_10370</name>
</gene>